<comment type="caution">
    <text evidence="10">The sequence shown here is derived from an EMBL/GenBank/DDBJ whole genome shotgun (WGS) entry which is preliminary data.</text>
</comment>
<dbReference type="PROSITE" id="PS00715">
    <property type="entry name" value="SIGMA70_1"/>
    <property type="match status" value="1"/>
</dbReference>
<dbReference type="Proteomes" id="UP000612349">
    <property type="component" value="Unassembled WGS sequence"/>
</dbReference>
<evidence type="ECO:0000313" key="10">
    <source>
        <dbReference type="EMBL" id="GGD66541.1"/>
    </source>
</evidence>
<gene>
    <name evidence="6 10" type="primary">rpoD</name>
    <name evidence="10" type="ORF">GCM10010990_15100</name>
</gene>
<evidence type="ECO:0000313" key="11">
    <source>
        <dbReference type="Proteomes" id="UP000612349"/>
    </source>
</evidence>
<dbReference type="FunFam" id="1.10.601.10:FF:000001">
    <property type="entry name" value="RNA polymerase sigma factor SigA"/>
    <property type="match status" value="1"/>
</dbReference>
<evidence type="ECO:0000256" key="1">
    <source>
        <dbReference type="ARBA" id="ARBA00022490"/>
    </source>
</evidence>
<dbReference type="CDD" id="cd06171">
    <property type="entry name" value="Sigma70_r4"/>
    <property type="match status" value="1"/>
</dbReference>
<feature type="region of interest" description="Disordered" evidence="7">
    <location>
        <begin position="65"/>
        <end position="122"/>
    </location>
</feature>
<dbReference type="GO" id="GO:0016987">
    <property type="term" value="F:sigma factor activity"/>
    <property type="evidence" value="ECO:0007669"/>
    <property type="project" value="UniProtKB-UniRule"/>
</dbReference>
<comment type="subunit">
    <text evidence="6">Interacts transiently with the RNA polymerase catalytic core.</text>
</comment>
<dbReference type="InterPro" id="IPR007624">
    <property type="entry name" value="RNA_pol_sigma70_r3"/>
</dbReference>
<dbReference type="Gene3D" id="1.10.10.10">
    <property type="entry name" value="Winged helix-like DNA-binding domain superfamily/Winged helix DNA-binding domain"/>
    <property type="match status" value="2"/>
</dbReference>
<dbReference type="GO" id="GO:0005737">
    <property type="term" value="C:cytoplasm"/>
    <property type="evidence" value="ECO:0007669"/>
    <property type="project" value="UniProtKB-SubCell"/>
</dbReference>
<dbReference type="NCBIfam" id="TIGR02937">
    <property type="entry name" value="sigma70-ECF"/>
    <property type="match status" value="1"/>
</dbReference>
<dbReference type="NCBIfam" id="NF004208">
    <property type="entry name" value="PRK05658.1"/>
    <property type="match status" value="1"/>
</dbReference>
<protein>
    <recommendedName>
        <fullName evidence="6">RNA polymerase sigma factor RpoD</fullName>
    </recommendedName>
    <alternativeName>
        <fullName evidence="6">Sigma-70</fullName>
    </alternativeName>
</protein>
<dbReference type="OrthoDB" id="9809557at2"/>
<feature type="domain" description="RNA polymerase sigma-70" evidence="8">
    <location>
        <begin position="465"/>
        <end position="478"/>
    </location>
</feature>
<feature type="DNA-binding region" description="H-T-H motif" evidence="6">
    <location>
        <begin position="635"/>
        <end position="654"/>
    </location>
</feature>
<keyword evidence="3 6" id="KW-0731">Sigma factor</keyword>
<dbReference type="NCBIfam" id="TIGR02393">
    <property type="entry name" value="RpoD_Cterm"/>
    <property type="match status" value="1"/>
</dbReference>
<dbReference type="Pfam" id="PF03979">
    <property type="entry name" value="Sigma70_r1_1"/>
    <property type="match status" value="1"/>
</dbReference>
<keyword evidence="5 6" id="KW-0804">Transcription</keyword>
<accession>A0A916YXW7</accession>
<dbReference type="Gene3D" id="1.10.601.10">
    <property type="entry name" value="RNA Polymerase Primary Sigma Factor"/>
    <property type="match status" value="1"/>
</dbReference>
<dbReference type="InterPro" id="IPR007631">
    <property type="entry name" value="RNA_pol_sigma_70_non-ess"/>
</dbReference>
<dbReference type="Gene3D" id="1.10.220.120">
    <property type="entry name" value="Sigma-70 factor, region 1.1"/>
    <property type="match status" value="1"/>
</dbReference>
<dbReference type="SUPFAM" id="SSF88659">
    <property type="entry name" value="Sigma3 and sigma4 domains of RNA polymerase sigma factors"/>
    <property type="match status" value="2"/>
</dbReference>
<dbReference type="HAMAP" id="MF_00963">
    <property type="entry name" value="Sigma70_RpoD_SigA"/>
    <property type="match status" value="1"/>
</dbReference>
<feature type="short sequence motif" description="Interaction with polymerase core subunit RpoC" evidence="6">
    <location>
        <begin position="465"/>
        <end position="468"/>
    </location>
</feature>
<keyword evidence="4 6" id="KW-0238">DNA-binding</keyword>
<proteinExistence type="inferred from homology"/>
<dbReference type="InterPro" id="IPR012760">
    <property type="entry name" value="RNA_pol_sigma_RpoD_C"/>
</dbReference>
<evidence type="ECO:0000259" key="8">
    <source>
        <dbReference type="PROSITE" id="PS00715"/>
    </source>
</evidence>
<dbReference type="Pfam" id="PF04542">
    <property type="entry name" value="Sigma70_r2"/>
    <property type="match status" value="1"/>
</dbReference>
<comment type="similarity">
    <text evidence="6">Belongs to the sigma-70 factor family. RpoD/SigA subfamily.</text>
</comment>
<feature type="compositionally biased region" description="Acidic residues" evidence="7">
    <location>
        <begin position="205"/>
        <end position="217"/>
    </location>
</feature>
<feature type="compositionally biased region" description="Acidic residues" evidence="7">
    <location>
        <begin position="73"/>
        <end position="99"/>
    </location>
</feature>
<dbReference type="SUPFAM" id="SSF88946">
    <property type="entry name" value="Sigma2 domain of RNA polymerase sigma factors"/>
    <property type="match status" value="1"/>
</dbReference>
<dbReference type="InterPro" id="IPR013325">
    <property type="entry name" value="RNA_pol_sigma_r2"/>
</dbReference>
<dbReference type="PRINTS" id="PR00046">
    <property type="entry name" value="SIGMA70FCT"/>
</dbReference>
<dbReference type="GO" id="GO:0006352">
    <property type="term" value="P:DNA-templated transcription initiation"/>
    <property type="evidence" value="ECO:0007669"/>
    <property type="project" value="UniProtKB-UniRule"/>
</dbReference>
<dbReference type="FunFam" id="1.10.10.10:FF:000004">
    <property type="entry name" value="RNA polymerase sigma factor SigA"/>
    <property type="match status" value="1"/>
</dbReference>
<feature type="region of interest" description="Sigma-70 factor domain-4" evidence="6">
    <location>
        <begin position="609"/>
        <end position="662"/>
    </location>
</feature>
<dbReference type="GO" id="GO:0003677">
    <property type="term" value="F:DNA binding"/>
    <property type="evidence" value="ECO:0007669"/>
    <property type="project" value="UniProtKB-UniRule"/>
</dbReference>
<dbReference type="EMBL" id="BMIP01000002">
    <property type="protein sequence ID" value="GGD66541.1"/>
    <property type="molecule type" value="Genomic_DNA"/>
</dbReference>
<feature type="compositionally biased region" description="Basic and acidic residues" evidence="7">
    <location>
        <begin position="107"/>
        <end position="122"/>
    </location>
</feature>
<dbReference type="InterPro" id="IPR036388">
    <property type="entry name" value="WH-like_DNA-bd_sf"/>
</dbReference>
<dbReference type="Pfam" id="PF04546">
    <property type="entry name" value="Sigma70_ner"/>
    <property type="match status" value="1"/>
</dbReference>
<feature type="domain" description="RNA polymerase sigma-70" evidence="9">
    <location>
        <begin position="634"/>
        <end position="660"/>
    </location>
</feature>
<dbReference type="RefSeq" id="WP_066775708.1">
    <property type="nucleotide sequence ID" value="NZ_BMIP01000002.1"/>
</dbReference>
<dbReference type="InterPro" id="IPR014284">
    <property type="entry name" value="RNA_pol_sigma-70_dom"/>
</dbReference>
<reference evidence="10" key="2">
    <citation type="submission" date="2020-09" db="EMBL/GenBank/DDBJ databases">
        <authorList>
            <person name="Sun Q."/>
            <person name="Zhou Y."/>
        </authorList>
    </citation>
    <scope>NUCLEOTIDE SEQUENCE</scope>
    <source>
        <strain evidence="10">CGMCC 1.15360</strain>
    </source>
</reference>
<dbReference type="InterPro" id="IPR007127">
    <property type="entry name" value="RNA_pol_sigma_70_r1_1"/>
</dbReference>
<dbReference type="InterPro" id="IPR013324">
    <property type="entry name" value="RNA_pol_sigma_r3/r4-like"/>
</dbReference>
<organism evidence="10 11">
    <name type="scientific">Croceicoccus mobilis</name>
    <dbReference type="NCBI Taxonomy" id="1703339"/>
    <lineage>
        <taxon>Bacteria</taxon>
        <taxon>Pseudomonadati</taxon>
        <taxon>Pseudomonadota</taxon>
        <taxon>Alphaproteobacteria</taxon>
        <taxon>Sphingomonadales</taxon>
        <taxon>Erythrobacteraceae</taxon>
        <taxon>Croceicoccus</taxon>
    </lineage>
</organism>
<dbReference type="Pfam" id="PF04539">
    <property type="entry name" value="Sigma70_r3"/>
    <property type="match status" value="1"/>
</dbReference>
<comment type="subcellular location">
    <subcellularLocation>
        <location evidence="6">Cytoplasm</location>
    </subcellularLocation>
</comment>
<sequence length="675" mass="76558">MATKSKNGSGGDGDSPLIDLNEASIKKLIARAKKRGVITIDELNEALPQDQMTSEQIEDVMSAISEMGVNIVESDEDSEGDDDDTPDEIDGGSDDDSDDSSGASTAKDNKAPAKKKETVERTDDPVRMYLREMGAVELLSREGEIAIAKRIEAGRDMMIMGLCESPITFHAIIQWSEALNNEEMQLREILDLDAMLSKEPAPESLNDDDEGDGEISEETAGPSYKEDDDDDSDEESEDGEEGSTREKEEDEEDNTLSLAQMEAALKPDAIERFARITKLFKSFEKLQGERVDALNRGEVFPKAKENKYESLSEELTAEVESVQFHATKIEFLVDNLYAFNRRLTALGGQMLRLAERHKVKRADFLQQYVGRELDENWLVEMSKKDKKWAAFAEKEADPVERIRAEISDIASQTGMALPEFRRIVNMVQKGEREARIAKKEMVEANLRLVISIAKKYTNRGLQFLDLIQEGNIGLMKAVDKFEYRRGYKFSTYATWWIRQAITRSIADQARTIRIPVHMIETINKLVRTSRQFLHEQGREPTPEEMAERLSMPLEKVRKVMKIAKEPISLETPIGDEEDSHLGDFIEDKNAIIPVDAAIQSNLKETVTRVLASLTPREERVLRMRFGIGMNTDHTLEEVGQQFSVTRERIRQIEAKALRKLKHPSRSRKMRSFLDQ</sequence>
<feature type="region of interest" description="Sigma-70 factor domain-3" evidence="6">
    <location>
        <begin position="520"/>
        <end position="596"/>
    </location>
</feature>
<keyword evidence="1 6" id="KW-0963">Cytoplasm</keyword>
<feature type="region of interest" description="Sigma-70 factor domain-2" evidence="6">
    <location>
        <begin position="441"/>
        <end position="511"/>
    </location>
</feature>
<feature type="compositionally biased region" description="Acidic residues" evidence="7">
    <location>
        <begin position="226"/>
        <end position="241"/>
    </location>
</feature>
<dbReference type="InterPro" id="IPR009042">
    <property type="entry name" value="RNA_pol_sigma70_r1_2"/>
</dbReference>
<dbReference type="AlphaFoldDB" id="A0A916YXW7"/>
<dbReference type="PANTHER" id="PTHR30603">
    <property type="entry name" value="RNA POLYMERASE SIGMA FACTOR RPO"/>
    <property type="match status" value="1"/>
</dbReference>
<reference evidence="10" key="1">
    <citation type="journal article" date="2014" name="Int. J. Syst. Evol. Microbiol.">
        <title>Complete genome sequence of Corynebacterium casei LMG S-19264T (=DSM 44701T), isolated from a smear-ripened cheese.</title>
        <authorList>
            <consortium name="US DOE Joint Genome Institute (JGI-PGF)"/>
            <person name="Walter F."/>
            <person name="Albersmeier A."/>
            <person name="Kalinowski J."/>
            <person name="Ruckert C."/>
        </authorList>
    </citation>
    <scope>NUCLEOTIDE SEQUENCE</scope>
    <source>
        <strain evidence="10">CGMCC 1.15360</strain>
    </source>
</reference>
<evidence type="ECO:0000256" key="5">
    <source>
        <dbReference type="ARBA" id="ARBA00023163"/>
    </source>
</evidence>
<keyword evidence="11" id="KW-1185">Reference proteome</keyword>
<name>A0A916YXW7_9SPHN</name>
<evidence type="ECO:0000256" key="6">
    <source>
        <dbReference type="HAMAP-Rule" id="MF_00963"/>
    </source>
</evidence>
<dbReference type="InterPro" id="IPR007630">
    <property type="entry name" value="RNA_pol_sigma70_r4"/>
</dbReference>
<dbReference type="InterPro" id="IPR042189">
    <property type="entry name" value="RNA_pol_sigma_70_r1_1_sf"/>
</dbReference>
<dbReference type="InterPro" id="IPR028630">
    <property type="entry name" value="Sigma70_RpoD"/>
</dbReference>
<evidence type="ECO:0000256" key="4">
    <source>
        <dbReference type="ARBA" id="ARBA00023125"/>
    </source>
</evidence>
<feature type="region of interest" description="Disordered" evidence="7">
    <location>
        <begin position="199"/>
        <end position="255"/>
    </location>
</feature>
<evidence type="ECO:0000256" key="7">
    <source>
        <dbReference type="SAM" id="MobiDB-lite"/>
    </source>
</evidence>
<dbReference type="Pfam" id="PF04545">
    <property type="entry name" value="Sigma70_r4"/>
    <property type="match status" value="1"/>
</dbReference>
<dbReference type="PROSITE" id="PS00716">
    <property type="entry name" value="SIGMA70_2"/>
    <property type="match status" value="1"/>
</dbReference>
<dbReference type="InterPro" id="IPR050239">
    <property type="entry name" value="Sigma-70_RNA_pol_init_factors"/>
</dbReference>
<dbReference type="InterPro" id="IPR007627">
    <property type="entry name" value="RNA_pol_sigma70_r2"/>
</dbReference>
<dbReference type="FunFam" id="1.10.10.10:FF:000002">
    <property type="entry name" value="RNA polymerase sigma factor SigA"/>
    <property type="match status" value="1"/>
</dbReference>
<evidence type="ECO:0000256" key="2">
    <source>
        <dbReference type="ARBA" id="ARBA00023015"/>
    </source>
</evidence>
<dbReference type="PANTHER" id="PTHR30603:SF60">
    <property type="entry name" value="RNA POLYMERASE SIGMA FACTOR RPOD"/>
    <property type="match status" value="1"/>
</dbReference>
<keyword evidence="2 6" id="KW-0805">Transcription regulation</keyword>
<dbReference type="InterPro" id="IPR000943">
    <property type="entry name" value="RNA_pol_sigma70"/>
</dbReference>
<comment type="function">
    <text evidence="6">Sigma factors are initiation factors that promote the attachment of RNA polymerase to specific initiation sites and are then released. This sigma factor is the primary sigma factor during exponential growth.</text>
</comment>
<evidence type="ECO:0000256" key="3">
    <source>
        <dbReference type="ARBA" id="ARBA00023082"/>
    </source>
</evidence>
<dbReference type="Pfam" id="PF00140">
    <property type="entry name" value="Sigma70_r1_2"/>
    <property type="match status" value="1"/>
</dbReference>
<evidence type="ECO:0000259" key="9">
    <source>
        <dbReference type="PROSITE" id="PS00716"/>
    </source>
</evidence>